<dbReference type="InterPro" id="IPR008284">
    <property type="entry name" value="MoCF_biosynth_CS"/>
</dbReference>
<dbReference type="InterPro" id="IPR001453">
    <property type="entry name" value="MoaB/Mog_dom"/>
</dbReference>
<dbReference type="PANTHER" id="PTHR43764">
    <property type="entry name" value="MOLYBDENUM COFACTOR BIOSYNTHESIS"/>
    <property type="match status" value="1"/>
</dbReference>
<dbReference type="EMBL" id="NGKC01000001">
    <property type="protein sequence ID" value="RSU14592.1"/>
    <property type="molecule type" value="Genomic_DNA"/>
</dbReference>
<dbReference type="CDD" id="cd00886">
    <property type="entry name" value="MogA_MoaB"/>
    <property type="match status" value="1"/>
</dbReference>
<comment type="pathway">
    <text evidence="2">Cofactor biosynthesis; molybdopterin biosynthesis.</text>
</comment>
<evidence type="ECO:0000256" key="1">
    <source>
        <dbReference type="ARBA" id="ARBA00003487"/>
    </source>
</evidence>
<dbReference type="Pfam" id="PF00994">
    <property type="entry name" value="MoCF_biosynth"/>
    <property type="match status" value="1"/>
</dbReference>
<reference evidence="5 6" key="1">
    <citation type="submission" date="2017-05" db="EMBL/GenBank/DDBJ databases">
        <title>Vagococcus spp. assemblies.</title>
        <authorList>
            <person name="Gulvik C.A."/>
        </authorList>
    </citation>
    <scope>NUCLEOTIDE SEQUENCE [LARGE SCALE GENOMIC DNA]</scope>
    <source>
        <strain evidence="5 6">LMG 24798</strain>
    </source>
</reference>
<accession>A0A430B308</accession>
<dbReference type="SMART" id="SM00852">
    <property type="entry name" value="MoCF_biosynth"/>
    <property type="match status" value="1"/>
</dbReference>
<keyword evidence="6" id="KW-1185">Reference proteome</keyword>
<organism evidence="5 6">
    <name type="scientific">Vagococcus acidifermentans</name>
    <dbReference type="NCBI Taxonomy" id="564710"/>
    <lineage>
        <taxon>Bacteria</taxon>
        <taxon>Bacillati</taxon>
        <taxon>Bacillota</taxon>
        <taxon>Bacilli</taxon>
        <taxon>Lactobacillales</taxon>
        <taxon>Enterococcaceae</taxon>
        <taxon>Vagococcus</taxon>
    </lineage>
</organism>
<comment type="function">
    <text evidence="1">May be involved in the biosynthesis of molybdopterin.</text>
</comment>
<dbReference type="InterPro" id="IPR051920">
    <property type="entry name" value="MPT_Adenylyltrnsfr/MoaC-Rel"/>
</dbReference>
<sequence length="171" mass="18233">MSCRNNKKPYRVAIITASDKGARGERTDASGALIEDMCQAQGMSVVSKVILPDNAQQLRQEMMRIADTGLADLILTTGGTGLSPTDCTPEATLAVADRIVPGIPEAMRFFSLQTTKKAMLSRAAAVVRKQTLIINLPGSVRGVRENLSVIIDELPHALGILTNADTECGQP</sequence>
<gene>
    <name evidence="5" type="ORF">CBF27_01005</name>
</gene>
<dbReference type="Proteomes" id="UP000286773">
    <property type="component" value="Unassembled WGS sequence"/>
</dbReference>
<evidence type="ECO:0000256" key="2">
    <source>
        <dbReference type="ARBA" id="ARBA00005046"/>
    </source>
</evidence>
<protein>
    <submittedName>
        <fullName evidence="5">Molybdenum cofactor biosynthesis protein</fullName>
    </submittedName>
</protein>
<keyword evidence="3" id="KW-0501">Molybdenum cofactor biosynthesis</keyword>
<evidence type="ECO:0000259" key="4">
    <source>
        <dbReference type="SMART" id="SM00852"/>
    </source>
</evidence>
<evidence type="ECO:0000313" key="5">
    <source>
        <dbReference type="EMBL" id="RSU14592.1"/>
    </source>
</evidence>
<dbReference type="GO" id="GO:0006777">
    <property type="term" value="P:Mo-molybdopterin cofactor biosynthetic process"/>
    <property type="evidence" value="ECO:0007669"/>
    <property type="project" value="UniProtKB-KW"/>
</dbReference>
<dbReference type="InterPro" id="IPR036425">
    <property type="entry name" value="MoaB/Mog-like_dom_sf"/>
</dbReference>
<dbReference type="Gene3D" id="3.40.980.10">
    <property type="entry name" value="MoaB/Mog-like domain"/>
    <property type="match status" value="1"/>
</dbReference>
<dbReference type="OrthoDB" id="9784492at2"/>
<dbReference type="AlphaFoldDB" id="A0A430B308"/>
<dbReference type="NCBIfam" id="TIGR00177">
    <property type="entry name" value="molyb_syn"/>
    <property type="match status" value="1"/>
</dbReference>
<evidence type="ECO:0000256" key="3">
    <source>
        <dbReference type="ARBA" id="ARBA00023150"/>
    </source>
</evidence>
<proteinExistence type="predicted"/>
<name>A0A430B308_9ENTE</name>
<dbReference type="PANTHER" id="PTHR43764:SF1">
    <property type="entry name" value="MOLYBDOPTERIN MOLYBDOTRANSFERASE"/>
    <property type="match status" value="1"/>
</dbReference>
<evidence type="ECO:0000313" key="6">
    <source>
        <dbReference type="Proteomes" id="UP000286773"/>
    </source>
</evidence>
<feature type="domain" description="MoaB/Mog" evidence="4">
    <location>
        <begin position="13"/>
        <end position="157"/>
    </location>
</feature>
<comment type="caution">
    <text evidence="5">The sequence shown here is derived from an EMBL/GenBank/DDBJ whole genome shotgun (WGS) entry which is preliminary data.</text>
</comment>
<dbReference type="UniPathway" id="UPA00344"/>
<dbReference type="PROSITE" id="PS01078">
    <property type="entry name" value="MOCF_BIOSYNTHESIS_1"/>
    <property type="match status" value="1"/>
</dbReference>
<dbReference type="SUPFAM" id="SSF53218">
    <property type="entry name" value="Molybdenum cofactor biosynthesis proteins"/>
    <property type="match status" value="1"/>
</dbReference>